<evidence type="ECO:0000256" key="5">
    <source>
        <dbReference type="ARBA" id="ARBA00023319"/>
    </source>
</evidence>
<evidence type="ECO:0000256" key="2">
    <source>
        <dbReference type="ARBA" id="ARBA00022525"/>
    </source>
</evidence>
<dbReference type="Pfam" id="PF07679">
    <property type="entry name" value="I-set"/>
    <property type="match status" value="2"/>
</dbReference>
<feature type="domain" description="Immunoglobulin subtype 2" evidence="9">
    <location>
        <begin position="240"/>
        <end position="309"/>
    </location>
</feature>
<evidence type="ECO:0000259" key="10">
    <source>
        <dbReference type="SMART" id="SM00409"/>
    </source>
</evidence>
<dbReference type="PANTHER" id="PTHR10075:SF100">
    <property type="entry name" value="FASCICLIN-2"/>
    <property type="match status" value="1"/>
</dbReference>
<dbReference type="Proteomes" id="UP000838878">
    <property type="component" value="Chromosome 8"/>
</dbReference>
<dbReference type="InterPro" id="IPR013783">
    <property type="entry name" value="Ig-like_fold"/>
</dbReference>
<evidence type="ECO:0000313" key="12">
    <source>
        <dbReference type="Proteomes" id="UP000838878"/>
    </source>
</evidence>
<evidence type="ECO:0000256" key="7">
    <source>
        <dbReference type="ARBA" id="ARBA00068688"/>
    </source>
</evidence>
<feature type="domain" description="Immunoglobulin subtype 2" evidence="9">
    <location>
        <begin position="130"/>
        <end position="204"/>
    </location>
</feature>
<dbReference type="InterPro" id="IPR036179">
    <property type="entry name" value="Ig-like_dom_sf"/>
</dbReference>
<gene>
    <name evidence="11" type="ORF">BINO364_LOCUS15199</name>
</gene>
<feature type="domain" description="Immunoglobulin subtype 2" evidence="9">
    <location>
        <begin position="37"/>
        <end position="103"/>
    </location>
</feature>
<keyword evidence="4" id="KW-0325">Glycoprotein</keyword>
<comment type="subcellular location">
    <subcellularLocation>
        <location evidence="1">Secreted</location>
    </subcellularLocation>
</comment>
<protein>
    <recommendedName>
        <fullName evidence="7">Hemolin</fullName>
    </recommendedName>
</protein>
<dbReference type="GO" id="GO:0007156">
    <property type="term" value="P:homophilic cell adhesion via plasma membrane adhesion molecules"/>
    <property type="evidence" value="ECO:0007669"/>
    <property type="project" value="TreeGrafter"/>
</dbReference>
<feature type="chain" id="PRO_5035454512" description="Hemolin" evidence="8">
    <location>
        <begin position="24"/>
        <end position="417"/>
    </location>
</feature>
<dbReference type="SUPFAM" id="SSF48726">
    <property type="entry name" value="Immunoglobulin"/>
    <property type="match status" value="4"/>
</dbReference>
<dbReference type="InterPro" id="IPR013098">
    <property type="entry name" value="Ig_I-set"/>
</dbReference>
<keyword evidence="3" id="KW-1015">Disulfide bond</keyword>
<evidence type="ECO:0000256" key="6">
    <source>
        <dbReference type="ARBA" id="ARBA00061228"/>
    </source>
</evidence>
<dbReference type="SMART" id="SM00408">
    <property type="entry name" value="IGc2"/>
    <property type="match status" value="4"/>
</dbReference>
<dbReference type="GO" id="GO:0005886">
    <property type="term" value="C:plasma membrane"/>
    <property type="evidence" value="ECO:0007669"/>
    <property type="project" value="TreeGrafter"/>
</dbReference>
<dbReference type="InterPro" id="IPR003598">
    <property type="entry name" value="Ig_sub2"/>
</dbReference>
<keyword evidence="5" id="KW-0393">Immunoglobulin domain</keyword>
<evidence type="ECO:0000256" key="3">
    <source>
        <dbReference type="ARBA" id="ARBA00023157"/>
    </source>
</evidence>
<dbReference type="GO" id="GO:0007411">
    <property type="term" value="P:axon guidance"/>
    <property type="evidence" value="ECO:0007669"/>
    <property type="project" value="TreeGrafter"/>
</dbReference>
<dbReference type="GO" id="GO:0030424">
    <property type="term" value="C:axon"/>
    <property type="evidence" value="ECO:0007669"/>
    <property type="project" value="TreeGrafter"/>
</dbReference>
<organism evidence="11 12">
    <name type="scientific">Brenthis ino</name>
    <name type="common">lesser marbled fritillary</name>
    <dbReference type="NCBI Taxonomy" id="405034"/>
    <lineage>
        <taxon>Eukaryota</taxon>
        <taxon>Metazoa</taxon>
        <taxon>Ecdysozoa</taxon>
        <taxon>Arthropoda</taxon>
        <taxon>Hexapoda</taxon>
        <taxon>Insecta</taxon>
        <taxon>Pterygota</taxon>
        <taxon>Neoptera</taxon>
        <taxon>Endopterygota</taxon>
        <taxon>Lepidoptera</taxon>
        <taxon>Glossata</taxon>
        <taxon>Ditrysia</taxon>
        <taxon>Papilionoidea</taxon>
        <taxon>Nymphalidae</taxon>
        <taxon>Heliconiinae</taxon>
        <taxon>Argynnini</taxon>
        <taxon>Brenthis</taxon>
    </lineage>
</organism>
<dbReference type="SMART" id="SM00409">
    <property type="entry name" value="IG"/>
    <property type="match status" value="4"/>
</dbReference>
<dbReference type="GO" id="GO:0005576">
    <property type="term" value="C:extracellular region"/>
    <property type="evidence" value="ECO:0007669"/>
    <property type="project" value="UniProtKB-SubCell"/>
</dbReference>
<evidence type="ECO:0000256" key="8">
    <source>
        <dbReference type="SAM" id="SignalP"/>
    </source>
</evidence>
<evidence type="ECO:0000256" key="1">
    <source>
        <dbReference type="ARBA" id="ARBA00004613"/>
    </source>
</evidence>
<reference evidence="11" key="1">
    <citation type="submission" date="2021-12" db="EMBL/GenBank/DDBJ databases">
        <authorList>
            <person name="Martin H S."/>
        </authorList>
    </citation>
    <scope>NUCLEOTIDE SEQUENCE</scope>
</reference>
<proteinExistence type="inferred from homology"/>
<evidence type="ECO:0000313" key="11">
    <source>
        <dbReference type="EMBL" id="CAH0730192.1"/>
    </source>
</evidence>
<feature type="non-terminal residue" evidence="11">
    <location>
        <position position="417"/>
    </location>
</feature>
<evidence type="ECO:0000256" key="4">
    <source>
        <dbReference type="ARBA" id="ARBA00023180"/>
    </source>
</evidence>
<comment type="similarity">
    <text evidence="6">Belongs to the hemolin family.</text>
</comment>
<dbReference type="Pfam" id="PF13927">
    <property type="entry name" value="Ig_3"/>
    <property type="match status" value="1"/>
</dbReference>
<accession>A0A8J9V2J8</accession>
<dbReference type="GO" id="GO:0070593">
    <property type="term" value="P:dendrite self-avoidance"/>
    <property type="evidence" value="ECO:0007669"/>
    <property type="project" value="TreeGrafter"/>
</dbReference>
<feature type="domain" description="Immunoglobulin" evidence="10">
    <location>
        <begin position="331"/>
        <end position="417"/>
    </location>
</feature>
<feature type="domain" description="Immunoglobulin subtype 2" evidence="9">
    <location>
        <begin position="337"/>
        <end position="406"/>
    </location>
</feature>
<dbReference type="FunFam" id="2.60.40.10:FF:000032">
    <property type="entry name" value="palladin isoform X1"/>
    <property type="match status" value="1"/>
</dbReference>
<dbReference type="GO" id="GO:0098632">
    <property type="term" value="F:cell-cell adhesion mediator activity"/>
    <property type="evidence" value="ECO:0007669"/>
    <property type="project" value="TreeGrafter"/>
</dbReference>
<dbReference type="InterPro" id="IPR003599">
    <property type="entry name" value="Ig_sub"/>
</dbReference>
<keyword evidence="8" id="KW-0732">Signal</keyword>
<feature type="domain" description="Immunoglobulin" evidence="10">
    <location>
        <begin position="124"/>
        <end position="220"/>
    </location>
</feature>
<keyword evidence="2" id="KW-0964">Secreted</keyword>
<name>A0A8J9V2J8_9NEOP</name>
<dbReference type="PANTHER" id="PTHR10075">
    <property type="entry name" value="BASIGIN RELATED"/>
    <property type="match status" value="1"/>
</dbReference>
<dbReference type="OrthoDB" id="6244967at2759"/>
<evidence type="ECO:0000259" key="9">
    <source>
        <dbReference type="SMART" id="SM00408"/>
    </source>
</evidence>
<feature type="signal peptide" evidence="8">
    <location>
        <begin position="1"/>
        <end position="23"/>
    </location>
</feature>
<dbReference type="EMBL" id="OV170228">
    <property type="protein sequence ID" value="CAH0730192.1"/>
    <property type="molecule type" value="Genomic_DNA"/>
</dbReference>
<feature type="domain" description="Immunoglobulin" evidence="10">
    <location>
        <begin position="234"/>
        <end position="321"/>
    </location>
</feature>
<dbReference type="Gene3D" id="2.60.40.10">
    <property type="entry name" value="Immunoglobulins"/>
    <property type="match status" value="4"/>
</dbReference>
<feature type="domain" description="Immunoglobulin" evidence="10">
    <location>
        <begin position="31"/>
        <end position="115"/>
    </location>
</feature>
<sequence>MFRITSGVILAVCAICASQPVEKLPILKELPQEVLFKENSELVLECVTVDKDPGVQYSWIKDGKPLALSSNIVQRENEGTLVFKKPSTKDEGEYICLAQTNLGVASSRTVNVRRTYIEIPDVTIQKHKPLEGKYYKLDCHIPNAYPKPEIVWLYQSIADPSISRTILDRRITQSPGGTLYFTNVTKEDTSRENKYVCTAKSLAVDKDVVLAEHIIESVVPSDDDNSALMPLYVSPDMIAKVNDVTMIYCIYGGTPLAYPDWYKDGKNTNNNPQERVTRYNRTSGKRLLIKETWASDQGEYTCIVDNEVGEPQKHTMHLTVVSSPQLLEHAEQKLLVKVGDHVSIPCHVAGIPAPKISLTRNNQALPSNAVLNESTHGNITVSDITIQSVQKDNTGYYGCRARNEYGEVYVETLLYVQ</sequence>
<dbReference type="AlphaFoldDB" id="A0A8J9V2J8"/>
<keyword evidence="12" id="KW-1185">Reference proteome</keyword>